<protein>
    <submittedName>
        <fullName evidence="3">Xanthine dehydrogenase, molybdenum binding subunit</fullName>
        <ecNumber evidence="3">1.17.1.4</ecNumber>
    </submittedName>
</protein>
<accession>A0A0W8FWF2</accession>
<dbReference type="GO" id="GO:0004854">
    <property type="term" value="F:xanthine dehydrogenase activity"/>
    <property type="evidence" value="ECO:0007669"/>
    <property type="project" value="UniProtKB-EC"/>
</dbReference>
<keyword evidence="3" id="KW-0560">Oxidoreductase</keyword>
<dbReference type="Gene3D" id="3.30.365.10">
    <property type="entry name" value="Aldehyde oxidase/xanthine dehydrogenase, molybdopterin binding domain"/>
    <property type="match status" value="2"/>
</dbReference>
<evidence type="ECO:0000259" key="2">
    <source>
        <dbReference type="Pfam" id="PF20256"/>
    </source>
</evidence>
<dbReference type="SUPFAM" id="SSF56003">
    <property type="entry name" value="Molybdenum cofactor-binding domain"/>
    <property type="match status" value="1"/>
</dbReference>
<dbReference type="GO" id="GO:0005506">
    <property type="term" value="F:iron ion binding"/>
    <property type="evidence" value="ECO:0007669"/>
    <property type="project" value="InterPro"/>
</dbReference>
<dbReference type="AlphaFoldDB" id="A0A0W8FWF2"/>
<dbReference type="InterPro" id="IPR037165">
    <property type="entry name" value="AldOxase/xan_DH_Mopterin-bd_sf"/>
</dbReference>
<evidence type="ECO:0000313" key="3">
    <source>
        <dbReference type="EMBL" id="KUG25239.1"/>
    </source>
</evidence>
<dbReference type="Pfam" id="PF20256">
    <property type="entry name" value="MoCoBD_2"/>
    <property type="match status" value="1"/>
</dbReference>
<dbReference type="PANTHER" id="PTHR11908:SF132">
    <property type="entry name" value="ALDEHYDE OXIDASE 1-RELATED"/>
    <property type="match status" value="1"/>
</dbReference>
<organism evidence="3">
    <name type="scientific">hydrocarbon metagenome</name>
    <dbReference type="NCBI Taxonomy" id="938273"/>
    <lineage>
        <taxon>unclassified sequences</taxon>
        <taxon>metagenomes</taxon>
        <taxon>ecological metagenomes</taxon>
    </lineage>
</organism>
<dbReference type="InterPro" id="IPR016208">
    <property type="entry name" value="Ald_Oxase/xanthine_DH-like"/>
</dbReference>
<feature type="domain" description="Aldehyde oxidase/xanthine dehydrogenase second molybdopterin binding" evidence="2">
    <location>
        <begin position="19"/>
        <end position="307"/>
    </location>
</feature>
<keyword evidence="1" id="KW-0500">Molybdenum</keyword>
<proteinExistence type="predicted"/>
<sequence length="396" mass="44009">MFYYGQKAERVNAVKCWNKAEELYNYSKKEKEVEEFNKKHLLKKKGISFMPICFGISFTNSMLNQASALVHVYTDGSISVSTAAVEMGQGVNEKMINIAARVFSINKNRIKVESTNTTRVANTSATAASSGADLNGNALLIACNNLLDRLRRHAADILNINDEQKIEFVDELVLHKKEKTGITWEELINSAYVNRVSLSSQAFYATPQIHFDITINQGHPFAYHVYGTAITIAEVDCLRGTYEIESVEAVHDFGKSINPLIDLGQAEGGIVQGIGWMTIEELVQDEKGVLKSNSLSTYKVPDIYSAPKKLQVHFLEDSENPFGPLKSKAIGEPPLMYGIGSFFAIANAIKAFKPDVKIKYSSPITHEKALMHLYQGKELIKSKTAEIESNLITEKT</sequence>
<gene>
    <name evidence="3" type="ORF">ASZ90_004941</name>
</gene>
<dbReference type="EC" id="1.17.1.4" evidence="3"/>
<evidence type="ECO:0000256" key="1">
    <source>
        <dbReference type="ARBA" id="ARBA00022505"/>
    </source>
</evidence>
<name>A0A0W8FWF2_9ZZZZ</name>
<dbReference type="InterPro" id="IPR046867">
    <property type="entry name" value="AldOxase/xan_DH_MoCoBD2"/>
</dbReference>
<dbReference type="EMBL" id="LNQE01000738">
    <property type="protein sequence ID" value="KUG25239.1"/>
    <property type="molecule type" value="Genomic_DNA"/>
</dbReference>
<dbReference type="PANTHER" id="PTHR11908">
    <property type="entry name" value="XANTHINE DEHYDROGENASE"/>
    <property type="match status" value="1"/>
</dbReference>
<reference evidence="3" key="1">
    <citation type="journal article" date="2015" name="Proc. Natl. Acad. Sci. U.S.A.">
        <title>Networks of energetic and metabolic interactions define dynamics in microbial communities.</title>
        <authorList>
            <person name="Embree M."/>
            <person name="Liu J.K."/>
            <person name="Al-Bassam M.M."/>
            <person name="Zengler K."/>
        </authorList>
    </citation>
    <scope>NUCLEOTIDE SEQUENCE</scope>
</reference>
<comment type="caution">
    <text evidence="3">The sequence shown here is derived from an EMBL/GenBank/DDBJ whole genome shotgun (WGS) entry which is preliminary data.</text>
</comment>